<dbReference type="InterPro" id="IPR026046">
    <property type="entry name" value="UBIAD1"/>
</dbReference>
<feature type="transmembrane region" description="Helical" evidence="8">
    <location>
        <begin position="244"/>
        <end position="263"/>
    </location>
</feature>
<dbReference type="GO" id="GO:0042371">
    <property type="term" value="P:vitamin K biosynthetic process"/>
    <property type="evidence" value="ECO:0007669"/>
    <property type="project" value="TreeGrafter"/>
</dbReference>
<dbReference type="EC" id="2.5.1.74" evidence="8 9"/>
<feature type="transmembrane region" description="Helical" evidence="8">
    <location>
        <begin position="174"/>
        <end position="193"/>
    </location>
</feature>
<dbReference type="GO" id="GO:0009234">
    <property type="term" value="P:menaquinone biosynthetic process"/>
    <property type="evidence" value="ECO:0007669"/>
    <property type="project" value="UniProtKB-UniRule"/>
</dbReference>
<keyword evidence="5 8" id="KW-0812">Transmembrane</keyword>
<keyword evidence="4 8" id="KW-0808">Transferase</keyword>
<comment type="subcellular location">
    <subcellularLocation>
        <location evidence="8">Cell membrane</location>
        <topology evidence="8">Multi-pass membrane protein</topology>
    </subcellularLocation>
    <subcellularLocation>
        <location evidence="1">Membrane</location>
        <topology evidence="1">Multi-pass membrane protein</topology>
    </subcellularLocation>
</comment>
<evidence type="ECO:0000256" key="6">
    <source>
        <dbReference type="ARBA" id="ARBA00022989"/>
    </source>
</evidence>
<evidence type="ECO:0000256" key="2">
    <source>
        <dbReference type="ARBA" id="ARBA00022428"/>
    </source>
</evidence>
<dbReference type="PANTHER" id="PTHR13929:SF0">
    <property type="entry name" value="UBIA PRENYLTRANSFERASE DOMAIN-CONTAINING PROTEIN 1"/>
    <property type="match status" value="1"/>
</dbReference>
<dbReference type="InterPro" id="IPR044878">
    <property type="entry name" value="UbiA_sf"/>
</dbReference>
<dbReference type="AlphaFoldDB" id="A0A948X033"/>
<name>A0A948X033_9BACT</name>
<feature type="transmembrane region" description="Helical" evidence="8">
    <location>
        <begin position="150"/>
        <end position="168"/>
    </location>
</feature>
<keyword evidence="7 8" id="KW-0472">Membrane</keyword>
<keyword evidence="2 8" id="KW-0474">Menaquinone biosynthesis</keyword>
<dbReference type="InterPro" id="IPR004657">
    <property type="entry name" value="MenA"/>
</dbReference>
<feature type="transmembrane region" description="Helical" evidence="8">
    <location>
        <begin position="122"/>
        <end position="143"/>
    </location>
</feature>
<dbReference type="Gene3D" id="1.10.357.140">
    <property type="entry name" value="UbiA prenyltransferase"/>
    <property type="match status" value="1"/>
</dbReference>
<keyword evidence="3 8" id="KW-1003">Cell membrane</keyword>
<dbReference type="Pfam" id="PF01040">
    <property type="entry name" value="UbiA"/>
    <property type="match status" value="1"/>
</dbReference>
<feature type="transmembrane region" description="Helical" evidence="8">
    <location>
        <begin position="214"/>
        <end position="238"/>
    </location>
</feature>
<dbReference type="PIRSF" id="PIRSF005355">
    <property type="entry name" value="UBIAD1"/>
    <property type="match status" value="1"/>
</dbReference>
<accession>A0A948X033</accession>
<evidence type="ECO:0000313" key="11">
    <source>
        <dbReference type="Proteomes" id="UP000784286"/>
    </source>
</evidence>
<evidence type="ECO:0000256" key="7">
    <source>
        <dbReference type="ARBA" id="ARBA00023136"/>
    </source>
</evidence>
<comment type="catalytic activity">
    <reaction evidence="8">
        <text>an all-trans-polyprenyl diphosphate + 1,4-dihydroxy-2-naphthoate + H(+) = a 2-demethylmenaquinol + CO2 + diphosphate</text>
        <dbReference type="Rhea" id="RHEA:26478"/>
        <dbReference type="Rhea" id="RHEA-COMP:9563"/>
        <dbReference type="Rhea" id="RHEA-COMP:9564"/>
        <dbReference type="ChEBI" id="CHEBI:11173"/>
        <dbReference type="ChEBI" id="CHEBI:15378"/>
        <dbReference type="ChEBI" id="CHEBI:16526"/>
        <dbReference type="ChEBI" id="CHEBI:33019"/>
        <dbReference type="ChEBI" id="CHEBI:55437"/>
        <dbReference type="ChEBI" id="CHEBI:58914"/>
        <dbReference type="EC" id="2.5.1.74"/>
    </reaction>
</comment>
<dbReference type="NCBIfam" id="NF004751">
    <property type="entry name" value="PRK06080.1-3"/>
    <property type="match status" value="1"/>
</dbReference>
<evidence type="ECO:0000313" key="10">
    <source>
        <dbReference type="EMBL" id="MBU3854967.1"/>
    </source>
</evidence>
<reference evidence="10" key="2">
    <citation type="submission" date="2021-04" db="EMBL/GenBank/DDBJ databases">
        <authorList>
            <person name="Gilroy R."/>
        </authorList>
    </citation>
    <scope>NUCLEOTIDE SEQUENCE</scope>
    <source>
        <strain evidence="10">8470</strain>
    </source>
</reference>
<evidence type="ECO:0000256" key="9">
    <source>
        <dbReference type="NCBIfam" id="TIGR00751"/>
    </source>
</evidence>
<dbReference type="GO" id="GO:0005886">
    <property type="term" value="C:plasma membrane"/>
    <property type="evidence" value="ECO:0007669"/>
    <property type="project" value="UniProtKB-SubCell"/>
</dbReference>
<organism evidence="10 11">
    <name type="scientific">Candidatus Phocaeicola excrementipullorum</name>
    <dbReference type="NCBI Taxonomy" id="2838731"/>
    <lineage>
        <taxon>Bacteria</taxon>
        <taxon>Pseudomonadati</taxon>
        <taxon>Bacteroidota</taxon>
        <taxon>Bacteroidia</taxon>
        <taxon>Bacteroidales</taxon>
        <taxon>Bacteroidaceae</taxon>
        <taxon>Phocaeicola</taxon>
    </lineage>
</organism>
<evidence type="ECO:0000256" key="1">
    <source>
        <dbReference type="ARBA" id="ARBA00004141"/>
    </source>
</evidence>
<sequence>METVQTNSFKAWVLAARPKTLTAATIPVMAGCALAYIYGHFQILPATLCLLFAFLMQIDSNLINDLFDFLKGSDREDRLGPERACAQGWITIKAMKVGIAVTTGLAAITGLCLLYFGGWEMIPVGIACLLFAFLYTTGPYPLAYHGWGDVLVLVFFGFVPVGCTYYVMAHNWNMSVTMASLACGLVIDTLLMVNNFRDRKQDAVSGKRTLVVRFGARAGLILYFLLGLLACWCCFYFILLGKLFAVVLPQIYLLLHILTTVKMAKINHGKELNRILGETSRNMFIFGLLLALGLIL</sequence>
<evidence type="ECO:0000256" key="5">
    <source>
        <dbReference type="ARBA" id="ARBA00022692"/>
    </source>
</evidence>
<dbReference type="EMBL" id="JAHLFJ010000001">
    <property type="protein sequence ID" value="MBU3854967.1"/>
    <property type="molecule type" value="Genomic_DNA"/>
</dbReference>
<dbReference type="PANTHER" id="PTHR13929">
    <property type="entry name" value="1,4-DIHYDROXY-2-NAPHTHOATE OCTAPRENYLTRANSFERASE"/>
    <property type="match status" value="1"/>
</dbReference>
<comment type="function">
    <text evidence="8">Conversion of 1,4-dihydroxy-2-naphthoate (DHNA) to demethylmenaquinone (DMK).</text>
</comment>
<reference evidence="10" key="1">
    <citation type="journal article" date="2021" name="PeerJ">
        <title>Extensive microbial diversity within the chicken gut microbiome revealed by metagenomics and culture.</title>
        <authorList>
            <person name="Gilroy R."/>
            <person name="Ravi A."/>
            <person name="Getino M."/>
            <person name="Pursley I."/>
            <person name="Horton D.L."/>
            <person name="Alikhan N.F."/>
            <person name="Baker D."/>
            <person name="Gharbi K."/>
            <person name="Hall N."/>
            <person name="Watson M."/>
            <person name="Adriaenssens E.M."/>
            <person name="Foster-Nyarko E."/>
            <person name="Jarju S."/>
            <person name="Secka A."/>
            <person name="Antonio M."/>
            <person name="Oren A."/>
            <person name="Chaudhuri R.R."/>
            <person name="La Ragione R."/>
            <person name="Hildebrand F."/>
            <person name="Pallen M.J."/>
        </authorList>
    </citation>
    <scope>NUCLEOTIDE SEQUENCE</scope>
    <source>
        <strain evidence="10">8470</strain>
    </source>
</reference>
<dbReference type="GO" id="GO:0046428">
    <property type="term" value="F:1,4-dihydroxy-2-naphthoate polyprenyltransferase activity"/>
    <property type="evidence" value="ECO:0007669"/>
    <property type="project" value="UniProtKB-UniRule"/>
</dbReference>
<dbReference type="HAMAP" id="MF_01937">
    <property type="entry name" value="MenA_1"/>
    <property type="match status" value="1"/>
</dbReference>
<comment type="caution">
    <text evidence="10">The sequence shown here is derived from an EMBL/GenBank/DDBJ whole genome shotgun (WGS) entry which is preliminary data.</text>
</comment>
<evidence type="ECO:0000256" key="8">
    <source>
        <dbReference type="HAMAP-Rule" id="MF_01937"/>
    </source>
</evidence>
<protein>
    <recommendedName>
        <fullName evidence="8 9">1,4-dihydroxy-2-naphthoate octaprenyltransferase</fullName>
        <shortName evidence="8">DHNA-octaprenyltransferase</shortName>
        <ecNumber evidence="8 9">2.5.1.74</ecNumber>
    </recommendedName>
</protein>
<dbReference type="InterPro" id="IPR000537">
    <property type="entry name" value="UbiA_prenyltransferase"/>
</dbReference>
<dbReference type="Proteomes" id="UP000784286">
    <property type="component" value="Unassembled WGS sequence"/>
</dbReference>
<gene>
    <name evidence="8" type="primary">menA</name>
    <name evidence="10" type="ORF">H9928_00140</name>
</gene>
<dbReference type="CDD" id="cd13962">
    <property type="entry name" value="PT_UbiA_UBIAD1"/>
    <property type="match status" value="1"/>
</dbReference>
<proteinExistence type="inferred from homology"/>
<comment type="pathway">
    <text evidence="8">Quinol/quinone metabolism; menaquinone biosynthesis; menaquinol from 1,4-dihydroxy-2-naphthoate: step 1/2.</text>
</comment>
<evidence type="ECO:0000256" key="3">
    <source>
        <dbReference type="ARBA" id="ARBA00022475"/>
    </source>
</evidence>
<keyword evidence="6 8" id="KW-1133">Transmembrane helix</keyword>
<dbReference type="NCBIfam" id="TIGR00751">
    <property type="entry name" value="menA"/>
    <property type="match status" value="1"/>
</dbReference>
<evidence type="ECO:0000256" key="4">
    <source>
        <dbReference type="ARBA" id="ARBA00022679"/>
    </source>
</evidence>
<feature type="transmembrane region" description="Helical" evidence="8">
    <location>
        <begin position="97"/>
        <end position="116"/>
    </location>
</feature>
<feature type="transmembrane region" description="Helical" evidence="8">
    <location>
        <begin position="44"/>
        <end position="63"/>
    </location>
</feature>
<comment type="similarity">
    <text evidence="8">Belongs to the MenA family. Type 1 subfamily.</text>
</comment>